<feature type="domain" description="NAD(P)-binding" evidence="1">
    <location>
        <begin position="7"/>
        <end position="150"/>
    </location>
</feature>
<dbReference type="PANTHER" id="PTHR12126">
    <property type="entry name" value="NADH-UBIQUINONE OXIDOREDUCTASE 39 KDA SUBUNIT-RELATED"/>
    <property type="match status" value="1"/>
</dbReference>
<evidence type="ECO:0000259" key="1">
    <source>
        <dbReference type="Pfam" id="PF13460"/>
    </source>
</evidence>
<sequence length="307" mass="32629">MDVLVVGGTGFIGQHLCRELDERGHAVTALSRSPEDATLPDGVETVSGDVTDYGSIESAFENQDAVYYLVALSPLFKPDGGDRMHERIHLGGTENSVQAAEEHGVDRFVQLSALGADPNGDTHYIRSKGEAEQVVTESSLDWTIFRPSVVFGEGGEFVSFTKRLKGMFAPGVPLYPLPGGGRQTTFQPIWVGDLVPMLVDSIESEDHVGETYEVGGPEVLTLRDVTNQVYDAEGSSVSIVPLPMPLAKVGLSVLGSVGFPMGADQYRSLKFDNTPATNEVDAFGISNGSLTTLSGYLSGESPAVATS</sequence>
<dbReference type="FunFam" id="3.40.50.720:FF:000702">
    <property type="entry name" value="NADH dehydrogenase (Ubiquinone)"/>
    <property type="match status" value="1"/>
</dbReference>
<proteinExistence type="predicted"/>
<dbReference type="AlphaFoldDB" id="A0A0M9ALQ7"/>
<keyword evidence="3" id="KW-1185">Reference proteome</keyword>
<evidence type="ECO:0000313" key="3">
    <source>
        <dbReference type="Proteomes" id="UP000037729"/>
    </source>
</evidence>
<organism evidence="2 3">
    <name type="scientific">Haloarcula rubripromontorii</name>
    <dbReference type="NCBI Taxonomy" id="1705562"/>
    <lineage>
        <taxon>Archaea</taxon>
        <taxon>Methanobacteriati</taxon>
        <taxon>Methanobacteriota</taxon>
        <taxon>Stenosarchaea group</taxon>
        <taxon>Halobacteria</taxon>
        <taxon>Halobacteriales</taxon>
        <taxon>Haloarculaceae</taxon>
        <taxon>Haloarcula</taxon>
    </lineage>
</organism>
<accession>A0A0M9ALQ7</accession>
<gene>
    <name evidence="2" type="ORF">AMS69_01700</name>
</gene>
<dbReference type="EMBL" id="LIUF01000001">
    <property type="protein sequence ID" value="KOX94597.1"/>
    <property type="molecule type" value="Genomic_DNA"/>
</dbReference>
<dbReference type="GO" id="GO:0044877">
    <property type="term" value="F:protein-containing complex binding"/>
    <property type="evidence" value="ECO:0007669"/>
    <property type="project" value="TreeGrafter"/>
</dbReference>
<dbReference type="Proteomes" id="UP000037729">
    <property type="component" value="Unassembled WGS sequence"/>
</dbReference>
<dbReference type="Pfam" id="PF13460">
    <property type="entry name" value="NAD_binding_10"/>
    <property type="match status" value="1"/>
</dbReference>
<dbReference type="RefSeq" id="WP_053966369.1">
    <property type="nucleotide sequence ID" value="NZ_LIUF01000001.1"/>
</dbReference>
<evidence type="ECO:0000313" key="2">
    <source>
        <dbReference type="EMBL" id="KOX94597.1"/>
    </source>
</evidence>
<dbReference type="PANTHER" id="PTHR12126:SF11">
    <property type="entry name" value="NADH DEHYDROGENASE [UBIQUINONE] 1 ALPHA SUBCOMPLEX SUBUNIT 9, MITOCHONDRIAL"/>
    <property type="match status" value="1"/>
</dbReference>
<dbReference type="Gene3D" id="3.40.50.720">
    <property type="entry name" value="NAD(P)-binding Rossmann-like Domain"/>
    <property type="match status" value="1"/>
</dbReference>
<reference evidence="2 3" key="1">
    <citation type="submission" date="2015-08" db="EMBL/GenBank/DDBJ databases">
        <title>Genomes of Isolates from Cabo Rojo, PR.</title>
        <authorList>
            <person name="Sanchez-Nieves R.L."/>
            <person name="Montalvo-Rodriguez R."/>
        </authorList>
    </citation>
    <scope>NUCLEOTIDE SEQUENCE [LARGE SCALE GENOMIC DNA]</scope>
    <source>
        <strain evidence="2 3">SL3</strain>
    </source>
</reference>
<dbReference type="PATRIC" id="fig|1705562.3.peg.1282"/>
<comment type="caution">
    <text evidence="2">The sequence shown here is derived from an EMBL/GenBank/DDBJ whole genome shotgun (WGS) entry which is preliminary data.</text>
</comment>
<name>A0A0M9ALQ7_9EURY</name>
<dbReference type="InterPro" id="IPR051207">
    <property type="entry name" value="ComplexI_NDUFA9_subunit"/>
</dbReference>
<protein>
    <submittedName>
        <fullName evidence="2">NADH dehydrogenase</fullName>
    </submittedName>
</protein>
<dbReference type="CDD" id="cd05271">
    <property type="entry name" value="NDUFA9_like_SDR_a"/>
    <property type="match status" value="1"/>
</dbReference>
<dbReference type="STRING" id="1705562.AMS69_01700"/>
<dbReference type="InterPro" id="IPR016040">
    <property type="entry name" value="NAD(P)-bd_dom"/>
</dbReference>
<dbReference type="InterPro" id="IPR036291">
    <property type="entry name" value="NAD(P)-bd_dom_sf"/>
</dbReference>
<dbReference type="SUPFAM" id="SSF51735">
    <property type="entry name" value="NAD(P)-binding Rossmann-fold domains"/>
    <property type="match status" value="1"/>
</dbReference>
<dbReference type="OrthoDB" id="213145at2157"/>